<sequence length="244" mass="26597">MNLKPLLEISHLTKRYRSTTAVDNVTFSIEPGQSLGLLGPNGAGKTTTLRAVHGLLRPTSGSVSVFGHAPLAIPDAAHHIGFAFDNTGLPTSHTVHNHLVNHRLAAGLSRDEMDSIVDEFDLDPLMRRRIKDLSTGERKRVNLATAMAGRPQLLVLDEPTNGLDIEGAHWLRRVLQQHIDSGGALLISSHILAEVERMVDSIVVIKRRCLFNGSLDELRHHGGPTLEDAYLNLVSSTTSRSRAA</sequence>
<evidence type="ECO:0000256" key="4">
    <source>
        <dbReference type="ARBA" id="ARBA00022840"/>
    </source>
</evidence>
<dbReference type="Pfam" id="PF00005">
    <property type="entry name" value="ABC_tran"/>
    <property type="match status" value="1"/>
</dbReference>
<dbReference type="InterPro" id="IPR003593">
    <property type="entry name" value="AAA+_ATPase"/>
</dbReference>
<organism evidence="6 7">
    <name type="scientific">Actinomyces viscosus</name>
    <dbReference type="NCBI Taxonomy" id="1656"/>
    <lineage>
        <taxon>Bacteria</taxon>
        <taxon>Bacillati</taxon>
        <taxon>Actinomycetota</taxon>
        <taxon>Actinomycetes</taxon>
        <taxon>Actinomycetales</taxon>
        <taxon>Actinomycetaceae</taxon>
        <taxon>Actinomyces</taxon>
    </lineage>
</organism>
<dbReference type="SMART" id="SM00382">
    <property type="entry name" value="AAA"/>
    <property type="match status" value="1"/>
</dbReference>
<dbReference type="GO" id="GO:0016887">
    <property type="term" value="F:ATP hydrolysis activity"/>
    <property type="evidence" value="ECO:0007669"/>
    <property type="project" value="InterPro"/>
</dbReference>
<evidence type="ECO:0000256" key="3">
    <source>
        <dbReference type="ARBA" id="ARBA00022741"/>
    </source>
</evidence>
<dbReference type="InterPro" id="IPR027417">
    <property type="entry name" value="P-loop_NTPase"/>
</dbReference>
<dbReference type="RefSeq" id="WP_020992116.1">
    <property type="nucleotide sequence ID" value="NZ_JASPER010000024.1"/>
</dbReference>
<dbReference type="SUPFAM" id="SSF52540">
    <property type="entry name" value="P-loop containing nucleoside triphosphate hydrolases"/>
    <property type="match status" value="1"/>
</dbReference>
<accession>A0A3S4VC02</accession>
<evidence type="ECO:0000313" key="7">
    <source>
        <dbReference type="Proteomes" id="UP000268658"/>
    </source>
</evidence>
<protein>
    <submittedName>
        <fullName evidence="6">ABC-type transporter ATP-binding protein EcsA</fullName>
    </submittedName>
</protein>
<reference evidence="6 7" key="1">
    <citation type="submission" date="2018-12" db="EMBL/GenBank/DDBJ databases">
        <authorList>
            <consortium name="Pathogen Informatics"/>
        </authorList>
    </citation>
    <scope>NUCLEOTIDE SEQUENCE [LARGE SCALE GENOMIC DNA]</scope>
    <source>
        <strain evidence="6 7">NCTC10951</strain>
    </source>
</reference>
<evidence type="ECO:0000313" key="6">
    <source>
        <dbReference type="EMBL" id="VEI17812.1"/>
    </source>
</evidence>
<dbReference type="Proteomes" id="UP000268658">
    <property type="component" value="Chromosome"/>
</dbReference>
<dbReference type="PANTHER" id="PTHR43335:SF4">
    <property type="entry name" value="ABC TRANSPORTER, ATP-BINDING PROTEIN"/>
    <property type="match status" value="1"/>
</dbReference>
<dbReference type="InterPro" id="IPR003439">
    <property type="entry name" value="ABC_transporter-like_ATP-bd"/>
</dbReference>
<feature type="domain" description="ABC transporter" evidence="5">
    <location>
        <begin position="7"/>
        <end position="232"/>
    </location>
</feature>
<name>A0A3S4VC02_ACTVI</name>
<proteinExistence type="inferred from homology"/>
<keyword evidence="3" id="KW-0547">Nucleotide-binding</keyword>
<dbReference type="Gene3D" id="3.40.50.300">
    <property type="entry name" value="P-loop containing nucleotide triphosphate hydrolases"/>
    <property type="match status" value="1"/>
</dbReference>
<evidence type="ECO:0000256" key="2">
    <source>
        <dbReference type="ARBA" id="ARBA00022448"/>
    </source>
</evidence>
<keyword evidence="2" id="KW-0813">Transport</keyword>
<dbReference type="KEGG" id="avc:NCTC10951_02387"/>
<evidence type="ECO:0000256" key="1">
    <source>
        <dbReference type="ARBA" id="ARBA00005417"/>
    </source>
</evidence>
<evidence type="ECO:0000259" key="5">
    <source>
        <dbReference type="PROSITE" id="PS50893"/>
    </source>
</evidence>
<gene>
    <name evidence="6" type="primary">ecsA_3</name>
    <name evidence="6" type="ORF">NCTC10951_02387</name>
</gene>
<dbReference type="GO" id="GO:0005524">
    <property type="term" value="F:ATP binding"/>
    <property type="evidence" value="ECO:0007669"/>
    <property type="project" value="UniProtKB-KW"/>
</dbReference>
<dbReference type="AlphaFoldDB" id="A0A3S4VC02"/>
<dbReference type="PANTHER" id="PTHR43335">
    <property type="entry name" value="ABC TRANSPORTER, ATP-BINDING PROTEIN"/>
    <property type="match status" value="1"/>
</dbReference>
<dbReference type="PROSITE" id="PS50893">
    <property type="entry name" value="ABC_TRANSPORTER_2"/>
    <property type="match status" value="1"/>
</dbReference>
<comment type="similarity">
    <text evidence="1">Belongs to the ABC transporter superfamily.</text>
</comment>
<dbReference type="EMBL" id="LR134477">
    <property type="protein sequence ID" value="VEI17812.1"/>
    <property type="molecule type" value="Genomic_DNA"/>
</dbReference>
<keyword evidence="4 6" id="KW-0067">ATP-binding</keyword>